<organism evidence="1 2">
    <name type="scientific">Caerostris extrusa</name>
    <name type="common">Bark spider</name>
    <name type="synonym">Caerostris bankana</name>
    <dbReference type="NCBI Taxonomy" id="172846"/>
    <lineage>
        <taxon>Eukaryota</taxon>
        <taxon>Metazoa</taxon>
        <taxon>Ecdysozoa</taxon>
        <taxon>Arthropoda</taxon>
        <taxon>Chelicerata</taxon>
        <taxon>Arachnida</taxon>
        <taxon>Araneae</taxon>
        <taxon>Araneomorphae</taxon>
        <taxon>Entelegynae</taxon>
        <taxon>Araneoidea</taxon>
        <taxon>Araneidae</taxon>
        <taxon>Caerostris</taxon>
    </lineage>
</organism>
<comment type="caution">
    <text evidence="1">The sequence shown here is derived from an EMBL/GenBank/DDBJ whole genome shotgun (WGS) entry which is preliminary data.</text>
</comment>
<dbReference type="EMBL" id="BPLR01010757">
    <property type="protein sequence ID" value="GIY41787.1"/>
    <property type="molecule type" value="Genomic_DNA"/>
</dbReference>
<evidence type="ECO:0000313" key="1">
    <source>
        <dbReference type="EMBL" id="GIY41787.1"/>
    </source>
</evidence>
<gene>
    <name evidence="1" type="ORF">CEXT_671561</name>
</gene>
<evidence type="ECO:0000313" key="2">
    <source>
        <dbReference type="Proteomes" id="UP001054945"/>
    </source>
</evidence>
<proteinExistence type="predicted"/>
<dbReference type="AlphaFoldDB" id="A0AAV4TAH9"/>
<reference evidence="1 2" key="1">
    <citation type="submission" date="2021-06" db="EMBL/GenBank/DDBJ databases">
        <title>Caerostris extrusa draft genome.</title>
        <authorList>
            <person name="Kono N."/>
            <person name="Arakawa K."/>
        </authorList>
    </citation>
    <scope>NUCLEOTIDE SEQUENCE [LARGE SCALE GENOMIC DNA]</scope>
</reference>
<accession>A0AAV4TAH9</accession>
<dbReference type="Proteomes" id="UP001054945">
    <property type="component" value="Unassembled WGS sequence"/>
</dbReference>
<name>A0AAV4TAH9_CAEEX</name>
<sequence>MSLSELCTVEGYHVHALLEFGLILHPQLFPRVGVPGVREILVGSSAGQGSGGINHALGAESNWWMGCGWVNGCPEWGALAPGNSCAPLGWRS</sequence>
<keyword evidence="2" id="KW-1185">Reference proteome</keyword>
<protein>
    <submittedName>
        <fullName evidence="1">Uncharacterized protein</fullName>
    </submittedName>
</protein>